<dbReference type="HOGENOM" id="CLU_1497915_0_0_1"/>
<dbReference type="GeneID" id="20236407"/>
<protein>
    <submittedName>
        <fullName evidence="1">Uncharacterized protein</fullName>
    </submittedName>
</protein>
<dbReference type="EMBL" id="KB202953">
    <property type="protein sequence ID" value="ESO87301.1"/>
    <property type="molecule type" value="Genomic_DNA"/>
</dbReference>
<evidence type="ECO:0000313" key="2">
    <source>
        <dbReference type="Proteomes" id="UP000030746"/>
    </source>
</evidence>
<dbReference type="RefSeq" id="XP_009062244.1">
    <property type="nucleotide sequence ID" value="XM_009063996.1"/>
</dbReference>
<dbReference type="CTD" id="20236407"/>
<accession>V4A1X2</accession>
<proteinExistence type="predicted"/>
<gene>
    <name evidence="1" type="ORF">LOTGIDRAFT_154799</name>
</gene>
<dbReference type="AlphaFoldDB" id="V4A1X2"/>
<keyword evidence="2" id="KW-1185">Reference proteome</keyword>
<dbReference type="KEGG" id="lgi:LOTGIDRAFT_154799"/>
<sequence length="180" mass="21200">MTSQADIYGCLKDAFINFSQNFNEFSWIFRMSKKYMPRPPYCFGEIPEYTIPPMTVEEYRNYEKEFFGFLDDKPCNTDVQNESGFVERFLKFFGVSKISKYEDGVPEIQFNVHHVLRNNADSRLGGTGDILPSEMVRQENKATQTEDVVKCDQEIQTIKPKRVIFKSFRRFFGRCLKTEE</sequence>
<organism evidence="1 2">
    <name type="scientific">Lottia gigantea</name>
    <name type="common">Giant owl limpet</name>
    <dbReference type="NCBI Taxonomy" id="225164"/>
    <lineage>
        <taxon>Eukaryota</taxon>
        <taxon>Metazoa</taxon>
        <taxon>Spiralia</taxon>
        <taxon>Lophotrochozoa</taxon>
        <taxon>Mollusca</taxon>
        <taxon>Gastropoda</taxon>
        <taxon>Patellogastropoda</taxon>
        <taxon>Lottioidea</taxon>
        <taxon>Lottiidae</taxon>
        <taxon>Lottia</taxon>
    </lineage>
</organism>
<name>V4A1X2_LOTGI</name>
<dbReference type="Proteomes" id="UP000030746">
    <property type="component" value="Unassembled WGS sequence"/>
</dbReference>
<reference evidence="1 2" key="1">
    <citation type="journal article" date="2013" name="Nature">
        <title>Insights into bilaterian evolution from three spiralian genomes.</title>
        <authorList>
            <person name="Simakov O."/>
            <person name="Marletaz F."/>
            <person name="Cho S.J."/>
            <person name="Edsinger-Gonzales E."/>
            <person name="Havlak P."/>
            <person name="Hellsten U."/>
            <person name="Kuo D.H."/>
            <person name="Larsson T."/>
            <person name="Lv J."/>
            <person name="Arendt D."/>
            <person name="Savage R."/>
            <person name="Osoegawa K."/>
            <person name="de Jong P."/>
            <person name="Grimwood J."/>
            <person name="Chapman J.A."/>
            <person name="Shapiro H."/>
            <person name="Aerts A."/>
            <person name="Otillar R.P."/>
            <person name="Terry A.Y."/>
            <person name="Boore J.L."/>
            <person name="Grigoriev I.V."/>
            <person name="Lindberg D.R."/>
            <person name="Seaver E.C."/>
            <person name="Weisblat D.A."/>
            <person name="Putnam N.H."/>
            <person name="Rokhsar D.S."/>
        </authorList>
    </citation>
    <scope>NUCLEOTIDE SEQUENCE [LARGE SCALE GENOMIC DNA]</scope>
</reference>
<evidence type="ECO:0000313" key="1">
    <source>
        <dbReference type="EMBL" id="ESO87301.1"/>
    </source>
</evidence>